<protein>
    <submittedName>
        <fullName evidence="1">DUF4249 domain-containing protein</fullName>
    </submittedName>
</protein>
<dbReference type="AlphaFoldDB" id="A0A502EER2"/>
<dbReference type="InterPro" id="IPR025345">
    <property type="entry name" value="DUF4249"/>
</dbReference>
<dbReference type="STRING" id="29533.SAMN05444387_3505"/>
<gene>
    <name evidence="1" type="ORF">EAH81_20945</name>
</gene>
<evidence type="ECO:0000313" key="1">
    <source>
        <dbReference type="EMBL" id="TPG35482.1"/>
    </source>
</evidence>
<organism evidence="1 2">
    <name type="scientific">Flavobacterium pectinovorum</name>
    <dbReference type="NCBI Taxonomy" id="29533"/>
    <lineage>
        <taxon>Bacteria</taxon>
        <taxon>Pseudomonadati</taxon>
        <taxon>Bacteroidota</taxon>
        <taxon>Flavobacteriia</taxon>
        <taxon>Flavobacteriales</taxon>
        <taxon>Flavobacteriaceae</taxon>
        <taxon>Flavobacterium</taxon>
    </lineage>
</organism>
<dbReference type="OrthoDB" id="647456at2"/>
<dbReference type="PROSITE" id="PS51257">
    <property type="entry name" value="PROKAR_LIPOPROTEIN"/>
    <property type="match status" value="1"/>
</dbReference>
<proteinExistence type="predicted"/>
<keyword evidence="2" id="KW-1185">Reference proteome</keyword>
<accession>A0A502EER2</accession>
<name>A0A502EER2_9FLAO</name>
<sequence length="283" mass="31812">MKKYILFLFAIILTSCSKEDFSEQSIESKVVVEGWIEEGDYAQVLLSSSIPVTDVIDSTNVLNHVIRSAKITISDGQTSEVLRVKNDKNRVPPFVYFGSTLKGEAGKEYSLKIEYLNRVIEAVTTIPKSVVLKSAEYIKKNVTDTTGYVFVKFEDPVNEKNYYQIATKIDGEEPVFVPSFYGNLDDKNFSIAQVSQQVTRGILLFPKTKFTPYFADGDLIYVKLRTQNKEALDFWNSWQNEIVNSKNPIYPANASLKSNIKGGIGIWAGYGQSTLVVKTPPKK</sequence>
<dbReference type="Pfam" id="PF14054">
    <property type="entry name" value="DUF4249"/>
    <property type="match status" value="1"/>
</dbReference>
<dbReference type="RefSeq" id="WP_140510779.1">
    <property type="nucleotide sequence ID" value="NZ_RCZH01000016.1"/>
</dbReference>
<evidence type="ECO:0000313" key="2">
    <source>
        <dbReference type="Proteomes" id="UP000319700"/>
    </source>
</evidence>
<dbReference type="EMBL" id="RCZH01000016">
    <property type="protein sequence ID" value="TPG35482.1"/>
    <property type="molecule type" value="Genomic_DNA"/>
</dbReference>
<reference evidence="1 2" key="1">
    <citation type="journal article" date="2019" name="Environ. Microbiol.">
        <title>Species interactions and distinct microbial communities in high Arctic permafrost affected cryosols are associated with the CH4 and CO2 gas fluxes.</title>
        <authorList>
            <person name="Altshuler I."/>
            <person name="Hamel J."/>
            <person name="Turney S."/>
            <person name="Magnuson E."/>
            <person name="Levesque R."/>
            <person name="Greer C."/>
            <person name="Whyte L.G."/>
        </authorList>
    </citation>
    <scope>NUCLEOTIDE SEQUENCE [LARGE SCALE GENOMIC DNA]</scope>
    <source>
        <strain evidence="1 2">42</strain>
    </source>
</reference>
<dbReference type="Proteomes" id="UP000319700">
    <property type="component" value="Unassembled WGS sequence"/>
</dbReference>
<comment type="caution">
    <text evidence="1">The sequence shown here is derived from an EMBL/GenBank/DDBJ whole genome shotgun (WGS) entry which is preliminary data.</text>
</comment>